<protein>
    <submittedName>
        <fullName evidence="1">Uncharacterized protein</fullName>
    </submittedName>
</protein>
<dbReference type="Proteomes" id="UP000320231">
    <property type="component" value="Chromosome"/>
</dbReference>
<evidence type="ECO:0000313" key="2">
    <source>
        <dbReference type="Proteomes" id="UP000320231"/>
    </source>
</evidence>
<proteinExistence type="predicted"/>
<dbReference type="KEGG" id="hsr:HSBAA_50060"/>
<gene>
    <name evidence="1" type="ORF">HSBAA_50060</name>
</gene>
<accession>A0A455UBT9</accession>
<reference evidence="1 2" key="1">
    <citation type="journal article" date="2019" name="Microbiol. Resour. Announc.">
        <title>Complete Genome Sequence of Halomonas sulfidaeris Strain Esulfide1 Isolated from a Metal Sulfide Rock at a Depth of 2,200 Meters, Obtained Using Nanopore Sequencing.</title>
        <authorList>
            <person name="Saito M."/>
            <person name="Nishigata A."/>
            <person name="Galipon J."/>
            <person name="Arakawa K."/>
        </authorList>
    </citation>
    <scope>NUCLEOTIDE SEQUENCE [LARGE SCALE GENOMIC DNA]</scope>
    <source>
        <strain evidence="1 2">ATCC BAA-803</strain>
    </source>
</reference>
<dbReference type="AlphaFoldDB" id="A0A455UBT9"/>
<dbReference type="EMBL" id="AP019514">
    <property type="protein sequence ID" value="BBI63700.1"/>
    <property type="molecule type" value="Genomic_DNA"/>
</dbReference>
<evidence type="ECO:0000313" key="1">
    <source>
        <dbReference type="EMBL" id="BBI63700.1"/>
    </source>
</evidence>
<sequence length="62" mass="6654">MTMRNVKTNVALALGFKALFLVSTALGITGMWVAVMADTGATVLVTLNALHLLRYRFNDIGA</sequence>
<name>A0A455UBT9_9GAMM</name>
<organism evidence="1 2">
    <name type="scientific">Vreelandella sulfidaeris</name>
    <dbReference type="NCBI Taxonomy" id="115553"/>
    <lineage>
        <taxon>Bacteria</taxon>
        <taxon>Pseudomonadati</taxon>
        <taxon>Pseudomonadota</taxon>
        <taxon>Gammaproteobacteria</taxon>
        <taxon>Oceanospirillales</taxon>
        <taxon>Halomonadaceae</taxon>
        <taxon>Vreelandella</taxon>
    </lineage>
</organism>